<comment type="function">
    <text evidence="1">Involved in the assembly of lipopolysaccharide (LPS) at the surface of the outer membrane.</text>
</comment>
<comment type="caution">
    <text evidence="1">Lacks conserved residue(s) required for the propagation of feature annotation.</text>
</comment>
<keyword evidence="4" id="KW-1185">Reference proteome</keyword>
<feature type="domain" description="LptD C-terminal" evidence="2">
    <location>
        <begin position="278"/>
        <end position="632"/>
    </location>
</feature>
<gene>
    <name evidence="1" type="primary">lptD</name>
    <name evidence="3" type="ORF">G8E03_10600</name>
</gene>
<evidence type="ECO:0000313" key="3">
    <source>
        <dbReference type="EMBL" id="QIK41178.1"/>
    </source>
</evidence>
<keyword evidence="1" id="KW-0472">Membrane</keyword>
<dbReference type="EMBL" id="CP049811">
    <property type="protein sequence ID" value="QIK41178.1"/>
    <property type="molecule type" value="Genomic_DNA"/>
</dbReference>
<dbReference type="InterPro" id="IPR020889">
    <property type="entry name" value="LipoPS_assembly_LptD"/>
</dbReference>
<reference evidence="3 4" key="1">
    <citation type="submission" date="2020-03" db="EMBL/GenBank/DDBJ databases">
        <title>Complete genome sequence of Monaibacterium sp. ALG8 with diverse plasmids.</title>
        <authorList>
            <person name="Sun C."/>
        </authorList>
    </citation>
    <scope>NUCLEOTIDE SEQUENCE [LARGE SCALE GENOMIC DNA]</scope>
    <source>
        <strain evidence="3 4">ALG8</strain>
    </source>
</reference>
<dbReference type="AlphaFoldDB" id="A0A6G7VMV3"/>
<evidence type="ECO:0000313" key="4">
    <source>
        <dbReference type="Proteomes" id="UP000500791"/>
    </source>
</evidence>
<keyword evidence="1" id="KW-0732">Signal</keyword>
<comment type="subcellular location">
    <subcellularLocation>
        <location evidence="1">Cell outer membrane</location>
    </subcellularLocation>
</comment>
<dbReference type="RefSeq" id="WP_166191444.1">
    <property type="nucleotide sequence ID" value="NZ_CP049811.1"/>
</dbReference>
<comment type="subunit">
    <text evidence="1">Component of the lipopolysaccharide transport and assembly complex.</text>
</comment>
<dbReference type="GO" id="GO:0015920">
    <property type="term" value="P:lipopolysaccharide transport"/>
    <property type="evidence" value="ECO:0007669"/>
    <property type="project" value="InterPro"/>
</dbReference>
<dbReference type="GO" id="GO:1990351">
    <property type="term" value="C:transporter complex"/>
    <property type="evidence" value="ECO:0007669"/>
    <property type="project" value="TreeGrafter"/>
</dbReference>
<dbReference type="PANTHER" id="PTHR30189">
    <property type="entry name" value="LPS-ASSEMBLY PROTEIN"/>
    <property type="match status" value="1"/>
</dbReference>
<dbReference type="Proteomes" id="UP000500791">
    <property type="component" value="Chromosome"/>
</dbReference>
<comment type="similarity">
    <text evidence="1">Belongs to the LptD family.</text>
</comment>
<dbReference type="GO" id="GO:0009279">
    <property type="term" value="C:cell outer membrane"/>
    <property type="evidence" value="ECO:0007669"/>
    <property type="project" value="UniProtKB-SubCell"/>
</dbReference>
<name>A0A6G7VMV3_9RHOB</name>
<feature type="chain" id="PRO_5026401013" description="LPS-assembly protein LptD" evidence="1">
    <location>
        <begin position="28"/>
        <end position="708"/>
    </location>
</feature>
<dbReference type="Pfam" id="PF04453">
    <property type="entry name" value="LptD"/>
    <property type="match status" value="1"/>
</dbReference>
<protein>
    <recommendedName>
        <fullName evidence="1">LPS-assembly protein LptD</fullName>
    </recommendedName>
</protein>
<dbReference type="KEGG" id="mon:G8E03_10600"/>
<dbReference type="SUPFAM" id="SSF56935">
    <property type="entry name" value="Porins"/>
    <property type="match status" value="1"/>
</dbReference>
<dbReference type="InterPro" id="IPR050218">
    <property type="entry name" value="LptD"/>
</dbReference>
<keyword evidence="1" id="KW-0998">Cell outer membrane</keyword>
<evidence type="ECO:0000259" key="2">
    <source>
        <dbReference type="Pfam" id="PF04453"/>
    </source>
</evidence>
<feature type="signal peptide" evidence="1">
    <location>
        <begin position="1"/>
        <end position="27"/>
    </location>
</feature>
<dbReference type="GO" id="GO:0043165">
    <property type="term" value="P:Gram-negative-bacterium-type cell outer membrane assembly"/>
    <property type="evidence" value="ECO:0007669"/>
    <property type="project" value="UniProtKB-UniRule"/>
</dbReference>
<dbReference type="InterPro" id="IPR007543">
    <property type="entry name" value="LptD_C"/>
</dbReference>
<sequence length="708" mass="77600" precursor="true">MDSLPLFFRTLALVLTIALPAAAPALAQQNDRVALVADRISIDSNTGALIAEGDVTIIRGDTVLQTDRLIYDETDGAVSVPGTLTIQQADGAVLHADYADLDGGLQSGIIAGARALIDNQLQIAATSAQQIDGRLTVLNRVVASSCTICEENPVPIWSIRAERVVRDADALQFHYENAVFELFGVPVLYLPYFRHPEPSVDRASGFLSPEIISSGNFGFAVKLPYFFVIDDSRDATITPFLTSEDGLLVEAEYRQRFERGALELSGVSTLDTDTSGDQRGYLSALGYYDLGNDVIARIDATALSDDAFLDEFNYSDTDLVTSELSLEKFERSAFWTLSTIYFETLRTNQTQDTVPFILPAVEYRRSFDLGGTRAEVNADILSFTREVGRDMSRATVGAGLDRTIVTSPGLVLRGFADISGDLYSVRNDPIRGDVDEVRTRSTAGLEFRMPFVRRTPELTQIIEPILQLVHGAQSGNIGDIPNEDSVLVEFDETSLFSTNRFPGEDRFETDFYANLGLRYESITPSGRNITATVGRVFRSEPLDSFPTGSGLEGKKSDYVLAAGYDVTDRLSISASALADNDLSLTRTELEVDYADDDLSLETTYVFLEADTTTPVDRAELLVDVGYRLNDNWFGEIGFRRDLRNDDFISADAALSWGNECATFEFSVSRSFTTSNNVDPSTEFGLTLRLAGLGTQGDAAQRRLRSCGI</sequence>
<organism evidence="3 4">
    <name type="scientific">Pontivivens nitratireducens</name>
    <dbReference type="NCBI Taxonomy" id="2758038"/>
    <lineage>
        <taxon>Bacteria</taxon>
        <taxon>Pseudomonadati</taxon>
        <taxon>Pseudomonadota</taxon>
        <taxon>Alphaproteobacteria</taxon>
        <taxon>Rhodobacterales</taxon>
        <taxon>Paracoccaceae</taxon>
        <taxon>Pontivivens</taxon>
    </lineage>
</organism>
<accession>A0A6G7VMV3</accession>
<proteinExistence type="inferred from homology"/>
<dbReference type="HAMAP" id="MF_01411">
    <property type="entry name" value="LPS_assembly_LptD"/>
    <property type="match status" value="1"/>
</dbReference>
<dbReference type="PANTHER" id="PTHR30189:SF1">
    <property type="entry name" value="LPS-ASSEMBLY PROTEIN LPTD"/>
    <property type="match status" value="1"/>
</dbReference>
<evidence type="ECO:0000256" key="1">
    <source>
        <dbReference type="HAMAP-Rule" id="MF_01411"/>
    </source>
</evidence>
<dbReference type="Gene3D" id="2.60.450.10">
    <property type="entry name" value="Lipopolysaccharide (LPS) transport protein A like domain"/>
    <property type="match status" value="1"/>
</dbReference>